<proteinExistence type="inferred from homology"/>
<feature type="binding site" evidence="9">
    <location>
        <begin position="265"/>
        <end position="266"/>
    </location>
    <ligand>
        <name>ATP</name>
        <dbReference type="ChEBI" id="CHEBI:30616"/>
    </ligand>
</feature>
<dbReference type="GO" id="GO:0005524">
    <property type="term" value="F:ATP binding"/>
    <property type="evidence" value="ECO:0007669"/>
    <property type="project" value="UniProtKB-UniRule"/>
</dbReference>
<evidence type="ECO:0000256" key="1">
    <source>
        <dbReference type="ARBA" id="ARBA00022679"/>
    </source>
</evidence>
<comment type="pathway">
    <text evidence="9">Carbohydrate metabolism; D-ribose degradation; D-ribose 5-phosphate from beta-D-ribopyranose: step 2/2.</text>
</comment>
<feature type="binding site" evidence="9">
    <location>
        <position position="290"/>
    </location>
    <ligand>
        <name>ATP</name>
        <dbReference type="ChEBI" id="CHEBI:30616"/>
    </ligand>
</feature>
<comment type="cofactor">
    <cofactor evidence="9">
        <name>Mg(2+)</name>
        <dbReference type="ChEBI" id="CHEBI:18420"/>
    </cofactor>
    <text evidence="9">Requires a divalent cation, most likely magnesium in vivo, as an electrophilic catalyst to aid phosphoryl group transfer. It is the chelate of the metal and the nucleotide that is the actual substrate.</text>
</comment>
<dbReference type="PRINTS" id="PR00990">
    <property type="entry name" value="RIBOKINASE"/>
</dbReference>
<dbReference type="Gene3D" id="3.40.1190.20">
    <property type="match status" value="1"/>
</dbReference>
<comment type="similarity">
    <text evidence="9">Belongs to the carbohydrate kinase PfkB family. Ribokinase subfamily.</text>
</comment>
<reference evidence="11" key="2">
    <citation type="journal article" date="2021" name="PeerJ">
        <title>Extensive microbial diversity within the chicken gut microbiome revealed by metagenomics and culture.</title>
        <authorList>
            <person name="Gilroy R."/>
            <person name="Ravi A."/>
            <person name="Getino M."/>
            <person name="Pursley I."/>
            <person name="Horton D.L."/>
            <person name="Alikhan N.F."/>
            <person name="Baker D."/>
            <person name="Gharbi K."/>
            <person name="Hall N."/>
            <person name="Watson M."/>
            <person name="Adriaenssens E.M."/>
            <person name="Foster-Nyarko E."/>
            <person name="Jarju S."/>
            <person name="Secka A."/>
            <person name="Antonio M."/>
            <person name="Oren A."/>
            <person name="Chaudhuri R.R."/>
            <person name="La Ragione R."/>
            <person name="Hildebrand F."/>
            <person name="Pallen M.J."/>
        </authorList>
    </citation>
    <scope>NUCLEOTIDE SEQUENCE</scope>
    <source>
        <strain evidence="11">ChiSxjej1B13-7041</strain>
    </source>
</reference>
<dbReference type="GO" id="GO:0019303">
    <property type="term" value="P:D-ribose catabolic process"/>
    <property type="evidence" value="ECO:0007669"/>
    <property type="project" value="UniProtKB-UniRule"/>
</dbReference>
<comment type="catalytic activity">
    <reaction evidence="9">
        <text>D-ribose + ATP = D-ribose 5-phosphate + ADP + H(+)</text>
        <dbReference type="Rhea" id="RHEA:13697"/>
        <dbReference type="ChEBI" id="CHEBI:15378"/>
        <dbReference type="ChEBI" id="CHEBI:30616"/>
        <dbReference type="ChEBI" id="CHEBI:47013"/>
        <dbReference type="ChEBI" id="CHEBI:78346"/>
        <dbReference type="ChEBI" id="CHEBI:456216"/>
        <dbReference type="EC" id="2.7.1.15"/>
    </reaction>
</comment>
<keyword evidence="3 9" id="KW-0547">Nucleotide-binding</keyword>
<comment type="function">
    <text evidence="9">Catalyzes the phosphorylation of ribose at O-5 in a reaction requiring ATP and magnesium. The resulting D-ribose-5-phosphate can then be used either for sythesis of nucleotides, histidine, and tryptophan, or as a component of the pentose phosphate pathway.</text>
</comment>
<dbReference type="PANTHER" id="PTHR10584">
    <property type="entry name" value="SUGAR KINASE"/>
    <property type="match status" value="1"/>
</dbReference>
<evidence type="ECO:0000259" key="10">
    <source>
        <dbReference type="Pfam" id="PF00294"/>
    </source>
</evidence>
<feature type="active site" description="Proton acceptor" evidence="9">
    <location>
        <position position="266"/>
    </location>
</feature>
<evidence type="ECO:0000256" key="3">
    <source>
        <dbReference type="ARBA" id="ARBA00022741"/>
    </source>
</evidence>
<feature type="binding site" evidence="9">
    <location>
        <begin position="42"/>
        <end position="46"/>
    </location>
    <ligand>
        <name>substrate</name>
    </ligand>
</feature>
<sequence>MKRKPRILVAGSFVMDQIASTEIFPREGQTVLGTGFCKAPGGKGANQAVQAARLGAEVTMFGKLGCDANGEEMYRACSQAGICMDFVARDPRESSGCAVVLLEEKPGESARNRIIVIPGANMSITREEAAFLEKTIKEYDLLLLQLEISMEINTYLAQLAHRNGVPVMLNPAPSAPLPPELLTCLTYLSPNEHEAADLTGIPIRHEGDQVNLEDVRAAAGALRAQGVEQVLITLGSAGAALVNDSGMYLSPCAQGIVAVDPTAAGDSFVGAFCVGACCGWDWEQRLAFANHTAALTVSGLGAMPSLPTLERVEALMRQRGLKIPDTGCLKIEDGGTEEWTKSM</sequence>
<dbReference type="AlphaFoldDB" id="A0A9D1JF82"/>
<feature type="binding site" evidence="9">
    <location>
        <position position="299"/>
    </location>
    <ligand>
        <name>K(+)</name>
        <dbReference type="ChEBI" id="CHEBI:29103"/>
    </ligand>
</feature>
<protein>
    <recommendedName>
        <fullName evidence="9">Ribokinase</fullName>
        <shortName evidence="9">RK</shortName>
        <ecNumber evidence="9">2.7.1.15</ecNumber>
    </recommendedName>
</protein>
<feature type="binding site" evidence="9">
    <location>
        <position position="262"/>
    </location>
    <ligand>
        <name>K(+)</name>
        <dbReference type="ChEBI" id="CHEBI:29103"/>
    </ligand>
</feature>
<evidence type="ECO:0000313" key="11">
    <source>
        <dbReference type="EMBL" id="HIR92186.1"/>
    </source>
</evidence>
<organism evidence="11 12">
    <name type="scientific">Candidatus Egerieimonas intestinavium</name>
    <dbReference type="NCBI Taxonomy" id="2840777"/>
    <lineage>
        <taxon>Bacteria</taxon>
        <taxon>Bacillati</taxon>
        <taxon>Bacillota</taxon>
        <taxon>Clostridia</taxon>
        <taxon>Lachnospirales</taxon>
        <taxon>Lachnospiraceae</taxon>
        <taxon>Lachnospiraceae incertae sedis</taxon>
        <taxon>Candidatus Egerieimonas</taxon>
    </lineage>
</organism>
<dbReference type="GO" id="GO:0046872">
    <property type="term" value="F:metal ion binding"/>
    <property type="evidence" value="ECO:0007669"/>
    <property type="project" value="UniProtKB-KW"/>
</dbReference>
<dbReference type="GO" id="GO:0004747">
    <property type="term" value="F:ribokinase activity"/>
    <property type="evidence" value="ECO:0007669"/>
    <property type="project" value="UniProtKB-UniRule"/>
</dbReference>
<feature type="binding site" evidence="9">
    <location>
        <begin position="14"/>
        <end position="16"/>
    </location>
    <ligand>
        <name>substrate</name>
    </ligand>
</feature>
<keyword evidence="2 9" id="KW-0479">Metal-binding</keyword>
<dbReference type="GO" id="GO:0005829">
    <property type="term" value="C:cytosol"/>
    <property type="evidence" value="ECO:0007669"/>
    <property type="project" value="TreeGrafter"/>
</dbReference>
<evidence type="ECO:0000256" key="6">
    <source>
        <dbReference type="ARBA" id="ARBA00022842"/>
    </source>
</evidence>
<feature type="binding site" evidence="9">
    <location>
        <position position="305"/>
    </location>
    <ligand>
        <name>K(+)</name>
        <dbReference type="ChEBI" id="CHEBI:29103"/>
    </ligand>
</feature>
<reference evidence="11" key="1">
    <citation type="submission" date="2020-10" db="EMBL/GenBank/DDBJ databases">
        <authorList>
            <person name="Gilroy R."/>
        </authorList>
    </citation>
    <scope>NUCLEOTIDE SEQUENCE</scope>
    <source>
        <strain evidence="11">ChiSxjej1B13-7041</strain>
    </source>
</reference>
<evidence type="ECO:0000256" key="8">
    <source>
        <dbReference type="ARBA" id="ARBA00023277"/>
    </source>
</evidence>
<feature type="binding site" evidence="9">
    <location>
        <begin position="233"/>
        <end position="238"/>
    </location>
    <ligand>
        <name>ATP</name>
        <dbReference type="ChEBI" id="CHEBI:30616"/>
    </ligand>
</feature>
<evidence type="ECO:0000256" key="2">
    <source>
        <dbReference type="ARBA" id="ARBA00022723"/>
    </source>
</evidence>
<dbReference type="InterPro" id="IPR002139">
    <property type="entry name" value="Ribo/fructo_kinase"/>
</dbReference>
<dbReference type="Pfam" id="PF00294">
    <property type="entry name" value="PfkB"/>
    <property type="match status" value="1"/>
</dbReference>
<dbReference type="InterPro" id="IPR011877">
    <property type="entry name" value="Ribokinase"/>
</dbReference>
<evidence type="ECO:0000313" key="12">
    <source>
        <dbReference type="Proteomes" id="UP000886841"/>
    </source>
</evidence>
<accession>A0A9D1JF82</accession>
<evidence type="ECO:0000256" key="7">
    <source>
        <dbReference type="ARBA" id="ARBA00022958"/>
    </source>
</evidence>
<evidence type="ECO:0000256" key="4">
    <source>
        <dbReference type="ARBA" id="ARBA00022777"/>
    </source>
</evidence>
<evidence type="ECO:0000256" key="5">
    <source>
        <dbReference type="ARBA" id="ARBA00022840"/>
    </source>
</evidence>
<feature type="binding site" evidence="9">
    <location>
        <position position="191"/>
    </location>
    <ligand>
        <name>ATP</name>
        <dbReference type="ChEBI" id="CHEBI:30616"/>
    </ligand>
</feature>
<feature type="binding site" evidence="9">
    <location>
        <position position="260"/>
    </location>
    <ligand>
        <name>K(+)</name>
        <dbReference type="ChEBI" id="CHEBI:29103"/>
    </ligand>
</feature>
<keyword evidence="5 9" id="KW-0067">ATP-binding</keyword>
<dbReference type="SUPFAM" id="SSF53613">
    <property type="entry name" value="Ribokinase-like"/>
    <property type="match status" value="1"/>
</dbReference>
<keyword evidence="4 9" id="KW-0418">Kinase</keyword>
<dbReference type="EC" id="2.7.1.15" evidence="9"/>
<feature type="binding site" evidence="9">
    <location>
        <position position="296"/>
    </location>
    <ligand>
        <name>K(+)</name>
        <dbReference type="ChEBI" id="CHEBI:29103"/>
    </ligand>
</feature>
<keyword evidence="7 9" id="KW-0630">Potassium</keyword>
<dbReference type="HAMAP" id="MF_01987">
    <property type="entry name" value="Ribokinase"/>
    <property type="match status" value="1"/>
</dbReference>
<dbReference type="EMBL" id="DVHU01000018">
    <property type="protein sequence ID" value="HIR92186.1"/>
    <property type="molecule type" value="Genomic_DNA"/>
</dbReference>
<comment type="activity regulation">
    <text evidence="9">Activated by a monovalent cation that binds near, but not in, the active site. The most likely occupant of the site in vivo is potassium. Ion binding induces a conformational change that may alter substrate affinity.</text>
</comment>
<comment type="caution">
    <text evidence="9">Lacks conserved residue(s) required for the propagation of feature annotation.</text>
</comment>
<name>A0A9D1JF82_9FIRM</name>
<keyword evidence="1 9" id="KW-0808">Transferase</keyword>
<dbReference type="InterPro" id="IPR029056">
    <property type="entry name" value="Ribokinase-like"/>
</dbReference>
<comment type="subunit">
    <text evidence="9">Homodimer.</text>
</comment>
<evidence type="ECO:0000256" key="9">
    <source>
        <dbReference type="HAMAP-Rule" id="MF_01987"/>
    </source>
</evidence>
<dbReference type="CDD" id="cd01174">
    <property type="entry name" value="ribokinase"/>
    <property type="match status" value="1"/>
</dbReference>
<feature type="binding site" evidence="9">
    <location>
        <position position="147"/>
    </location>
    <ligand>
        <name>substrate</name>
    </ligand>
</feature>
<dbReference type="Proteomes" id="UP000886841">
    <property type="component" value="Unassembled WGS sequence"/>
</dbReference>
<comment type="caution">
    <text evidence="11">The sequence shown here is derived from an EMBL/GenBank/DDBJ whole genome shotgun (WGS) entry which is preliminary data.</text>
</comment>
<keyword evidence="6 9" id="KW-0460">Magnesium</keyword>
<comment type="subcellular location">
    <subcellularLocation>
        <location evidence="9">Cytoplasm</location>
    </subcellularLocation>
</comment>
<keyword evidence="9" id="KW-0963">Cytoplasm</keyword>
<feature type="binding site" evidence="9">
    <location>
        <position position="266"/>
    </location>
    <ligand>
        <name>substrate</name>
    </ligand>
</feature>
<feature type="domain" description="Carbohydrate kinase PfkB" evidence="10">
    <location>
        <begin position="6"/>
        <end position="308"/>
    </location>
</feature>
<dbReference type="PANTHER" id="PTHR10584:SF166">
    <property type="entry name" value="RIBOKINASE"/>
    <property type="match status" value="1"/>
</dbReference>
<gene>
    <name evidence="9" type="primary">rbsK</name>
    <name evidence="11" type="ORF">IAB98_02035</name>
</gene>
<feature type="binding site" evidence="9">
    <location>
        <position position="301"/>
    </location>
    <ligand>
        <name>K(+)</name>
        <dbReference type="ChEBI" id="CHEBI:29103"/>
    </ligand>
</feature>
<dbReference type="InterPro" id="IPR011611">
    <property type="entry name" value="PfkB_dom"/>
</dbReference>
<keyword evidence="8 9" id="KW-0119">Carbohydrate metabolism</keyword>